<dbReference type="SUPFAM" id="SSF57756">
    <property type="entry name" value="Retrovirus zinc finger-like domains"/>
    <property type="match status" value="1"/>
</dbReference>
<dbReference type="GO" id="GO:0005737">
    <property type="term" value="C:cytoplasm"/>
    <property type="evidence" value="ECO:0007669"/>
    <property type="project" value="UniProtKB-SubCell"/>
</dbReference>
<evidence type="ECO:0000256" key="4">
    <source>
        <dbReference type="SAM" id="MobiDB-lite"/>
    </source>
</evidence>
<dbReference type="AlphaFoldDB" id="A0A267FY29"/>
<dbReference type="OrthoDB" id="422005at2759"/>
<comment type="similarity">
    <text evidence="2">Belongs to the lin-28 family.</text>
</comment>
<evidence type="ECO:0000313" key="6">
    <source>
        <dbReference type="EMBL" id="PAA78740.1"/>
    </source>
</evidence>
<dbReference type="SMART" id="SM00357">
    <property type="entry name" value="CSP"/>
    <property type="match status" value="1"/>
</dbReference>
<dbReference type="InterPro" id="IPR012340">
    <property type="entry name" value="NA-bd_OB-fold"/>
</dbReference>
<feature type="region of interest" description="Disordered" evidence="4">
    <location>
        <begin position="1"/>
        <end position="35"/>
    </location>
</feature>
<dbReference type="STRING" id="282301.A0A267FY29"/>
<dbReference type="PROSITE" id="PS51857">
    <property type="entry name" value="CSD_2"/>
    <property type="match status" value="1"/>
</dbReference>
<feature type="compositionally biased region" description="Low complexity" evidence="4">
    <location>
        <begin position="1"/>
        <end position="22"/>
    </location>
</feature>
<keyword evidence="3" id="KW-0963">Cytoplasm</keyword>
<dbReference type="InterPro" id="IPR036875">
    <property type="entry name" value="Znf_CCHC_sf"/>
</dbReference>
<evidence type="ECO:0000259" key="5">
    <source>
        <dbReference type="PROSITE" id="PS51857"/>
    </source>
</evidence>
<dbReference type="InterPro" id="IPR051373">
    <property type="entry name" value="Lin-28_RNA-binding"/>
</dbReference>
<protein>
    <recommendedName>
        <fullName evidence="5">CSD domain-containing protein</fullName>
    </recommendedName>
</protein>
<evidence type="ECO:0000256" key="3">
    <source>
        <dbReference type="ARBA" id="ARBA00022490"/>
    </source>
</evidence>
<dbReference type="PROSITE" id="PS00352">
    <property type="entry name" value="CSD_1"/>
    <property type="match status" value="1"/>
</dbReference>
<dbReference type="Proteomes" id="UP000215902">
    <property type="component" value="Unassembled WGS sequence"/>
</dbReference>
<dbReference type="EMBL" id="NIVC01000669">
    <property type="protein sequence ID" value="PAA78740.1"/>
    <property type="molecule type" value="Genomic_DNA"/>
</dbReference>
<dbReference type="GO" id="GO:0003729">
    <property type="term" value="F:mRNA binding"/>
    <property type="evidence" value="ECO:0007669"/>
    <property type="project" value="TreeGrafter"/>
</dbReference>
<dbReference type="InterPro" id="IPR002059">
    <property type="entry name" value="CSP_DNA-bd"/>
</dbReference>
<dbReference type="SMART" id="SM00343">
    <property type="entry name" value="ZnF_C2HC"/>
    <property type="match status" value="2"/>
</dbReference>
<evidence type="ECO:0000256" key="1">
    <source>
        <dbReference type="ARBA" id="ARBA00004496"/>
    </source>
</evidence>
<feature type="domain" description="CSD" evidence="5">
    <location>
        <begin position="35"/>
        <end position="100"/>
    </location>
</feature>
<dbReference type="GO" id="GO:0005634">
    <property type="term" value="C:nucleus"/>
    <property type="evidence" value="ECO:0007669"/>
    <property type="project" value="TreeGrafter"/>
</dbReference>
<organism evidence="6 7">
    <name type="scientific">Macrostomum lignano</name>
    <dbReference type="NCBI Taxonomy" id="282301"/>
    <lineage>
        <taxon>Eukaryota</taxon>
        <taxon>Metazoa</taxon>
        <taxon>Spiralia</taxon>
        <taxon>Lophotrochozoa</taxon>
        <taxon>Platyhelminthes</taxon>
        <taxon>Rhabditophora</taxon>
        <taxon>Macrostomorpha</taxon>
        <taxon>Macrostomida</taxon>
        <taxon>Macrostomidae</taxon>
        <taxon>Macrostomum</taxon>
    </lineage>
</organism>
<comment type="caution">
    <text evidence="6">The sequence shown here is derived from an EMBL/GenBank/DDBJ whole genome shotgun (WGS) entry which is preliminary data.</text>
</comment>
<dbReference type="Gene3D" id="2.40.50.140">
    <property type="entry name" value="Nucleic acid-binding proteins"/>
    <property type="match status" value="1"/>
</dbReference>
<evidence type="ECO:0000313" key="7">
    <source>
        <dbReference type="Proteomes" id="UP000215902"/>
    </source>
</evidence>
<sequence>MSSDSAARQAAAAAQAAPAEEGAVGGGGGAGAGQRRTGRVKWFNVAKGFGFLTPDDGGADVFVHQSAIQMQGFRSLGDNECVEFEAQPAARGEEATLVCGPGGADCIGSHRRPVGKKKRRVRCYNCGQFADHVAAECPAGPMPKSCYHCRGGDHLVADCPRRQGGGGGGASSESR</sequence>
<proteinExistence type="inferred from homology"/>
<dbReference type="PRINTS" id="PR00050">
    <property type="entry name" value="COLDSHOCK"/>
</dbReference>
<comment type="subcellular location">
    <subcellularLocation>
        <location evidence="1">Cytoplasm</location>
    </subcellularLocation>
</comment>
<dbReference type="SUPFAM" id="SSF50249">
    <property type="entry name" value="Nucleic acid-binding proteins"/>
    <property type="match status" value="1"/>
</dbReference>
<dbReference type="GO" id="GO:0031054">
    <property type="term" value="P:pre-miRNA processing"/>
    <property type="evidence" value="ECO:0007669"/>
    <property type="project" value="TreeGrafter"/>
</dbReference>
<dbReference type="CDD" id="cd04458">
    <property type="entry name" value="CSP_CDS"/>
    <property type="match status" value="1"/>
</dbReference>
<dbReference type="InterPro" id="IPR011129">
    <property type="entry name" value="CSD"/>
</dbReference>
<reference evidence="6 7" key="1">
    <citation type="submission" date="2017-06" db="EMBL/GenBank/DDBJ databases">
        <title>A platform for efficient transgenesis in Macrostomum lignano, a flatworm model organism for stem cell research.</title>
        <authorList>
            <person name="Berezikov E."/>
        </authorList>
    </citation>
    <scope>NUCLEOTIDE SEQUENCE [LARGE SCALE GENOMIC DNA]</scope>
    <source>
        <strain evidence="6">DV1</strain>
        <tissue evidence="6">Whole organism</tissue>
    </source>
</reference>
<dbReference type="PANTHER" id="PTHR46109:SF1">
    <property type="entry name" value="PROTEIN LIN-28 HOMOLOG"/>
    <property type="match status" value="1"/>
</dbReference>
<gene>
    <name evidence="6" type="ORF">BOX15_Mlig022672g1</name>
</gene>
<dbReference type="PANTHER" id="PTHR46109">
    <property type="entry name" value="PROTEIN LIN-28"/>
    <property type="match status" value="1"/>
</dbReference>
<keyword evidence="7" id="KW-1185">Reference proteome</keyword>
<dbReference type="Pfam" id="PF00313">
    <property type="entry name" value="CSD"/>
    <property type="match status" value="1"/>
</dbReference>
<feature type="compositionally biased region" description="Gly residues" evidence="4">
    <location>
        <begin position="23"/>
        <end position="32"/>
    </location>
</feature>
<evidence type="ECO:0000256" key="2">
    <source>
        <dbReference type="ARBA" id="ARBA00008840"/>
    </source>
</evidence>
<accession>A0A267FY29</accession>
<dbReference type="GO" id="GO:0008270">
    <property type="term" value="F:zinc ion binding"/>
    <property type="evidence" value="ECO:0007669"/>
    <property type="project" value="InterPro"/>
</dbReference>
<dbReference type="Gene3D" id="4.10.60.10">
    <property type="entry name" value="Zinc finger, CCHC-type"/>
    <property type="match status" value="1"/>
</dbReference>
<dbReference type="InterPro" id="IPR019844">
    <property type="entry name" value="CSD_CS"/>
</dbReference>
<dbReference type="InterPro" id="IPR001878">
    <property type="entry name" value="Znf_CCHC"/>
</dbReference>
<name>A0A267FY29_9PLAT</name>